<name>A0A8J4PR43_9MYCE</name>
<comment type="caution">
    <text evidence="2">The sequence shown here is derived from an EMBL/GenBank/DDBJ whole genome shotgun (WGS) entry which is preliminary data.</text>
</comment>
<evidence type="ECO:0000256" key="1">
    <source>
        <dbReference type="SAM" id="Coils"/>
    </source>
</evidence>
<reference evidence="2" key="1">
    <citation type="submission" date="2020-01" db="EMBL/GenBank/DDBJ databases">
        <title>Development of genomics and gene disruption for Polysphondylium violaceum indicates a role for the polyketide synthase stlB in stalk morphogenesis.</title>
        <authorList>
            <person name="Narita B."/>
            <person name="Kawabe Y."/>
            <person name="Kin K."/>
            <person name="Saito T."/>
            <person name="Gibbs R."/>
            <person name="Kuspa A."/>
            <person name="Muzny D."/>
            <person name="Queller D."/>
            <person name="Richards S."/>
            <person name="Strassman J."/>
            <person name="Sucgang R."/>
            <person name="Worley K."/>
            <person name="Schaap P."/>
        </authorList>
    </citation>
    <scope>NUCLEOTIDE SEQUENCE</scope>
    <source>
        <strain evidence="2">QSvi11</strain>
    </source>
</reference>
<protein>
    <submittedName>
        <fullName evidence="2">Uncharacterized protein</fullName>
    </submittedName>
</protein>
<sequence>MIQINTSNTREDLEKDNERLQKENWEFRNHLKVGCSNVDHNSLYVQLETSNNENDKLKEENKVIKQDLEKSLEENDNHNNKMNLLLNKIESLADKILSMAEVIESVNKQL</sequence>
<feature type="coiled-coil region" evidence="1">
    <location>
        <begin position="3"/>
        <end position="95"/>
    </location>
</feature>
<accession>A0A8J4PR43</accession>
<dbReference type="Proteomes" id="UP000695562">
    <property type="component" value="Unassembled WGS sequence"/>
</dbReference>
<proteinExistence type="predicted"/>
<organism evidence="2 3">
    <name type="scientific">Polysphondylium violaceum</name>
    <dbReference type="NCBI Taxonomy" id="133409"/>
    <lineage>
        <taxon>Eukaryota</taxon>
        <taxon>Amoebozoa</taxon>
        <taxon>Evosea</taxon>
        <taxon>Eumycetozoa</taxon>
        <taxon>Dictyostelia</taxon>
        <taxon>Dictyosteliales</taxon>
        <taxon>Dictyosteliaceae</taxon>
        <taxon>Polysphondylium</taxon>
    </lineage>
</organism>
<dbReference type="AlphaFoldDB" id="A0A8J4PR43"/>
<keyword evidence="3" id="KW-1185">Reference proteome</keyword>
<evidence type="ECO:0000313" key="2">
    <source>
        <dbReference type="EMBL" id="KAF2072648.1"/>
    </source>
</evidence>
<dbReference type="EMBL" id="AJWJ01000261">
    <property type="protein sequence ID" value="KAF2072648.1"/>
    <property type="molecule type" value="Genomic_DNA"/>
</dbReference>
<keyword evidence="1" id="KW-0175">Coiled coil</keyword>
<gene>
    <name evidence="2" type="ORF">CYY_006050</name>
</gene>
<evidence type="ECO:0000313" key="3">
    <source>
        <dbReference type="Proteomes" id="UP000695562"/>
    </source>
</evidence>